<evidence type="ECO:0000313" key="2">
    <source>
        <dbReference type="Proteomes" id="UP000886998"/>
    </source>
</evidence>
<gene>
    <name evidence="1" type="ORF">TNIN_236301</name>
</gene>
<organism evidence="1 2">
    <name type="scientific">Trichonephila inaurata madagascariensis</name>
    <dbReference type="NCBI Taxonomy" id="2747483"/>
    <lineage>
        <taxon>Eukaryota</taxon>
        <taxon>Metazoa</taxon>
        <taxon>Ecdysozoa</taxon>
        <taxon>Arthropoda</taxon>
        <taxon>Chelicerata</taxon>
        <taxon>Arachnida</taxon>
        <taxon>Araneae</taxon>
        <taxon>Araneomorphae</taxon>
        <taxon>Entelegynae</taxon>
        <taxon>Araneoidea</taxon>
        <taxon>Nephilidae</taxon>
        <taxon>Trichonephila</taxon>
        <taxon>Trichonephila inaurata</taxon>
    </lineage>
</organism>
<dbReference type="Proteomes" id="UP000886998">
    <property type="component" value="Unassembled WGS sequence"/>
</dbReference>
<dbReference type="AlphaFoldDB" id="A0A8X6YSQ6"/>
<protein>
    <submittedName>
        <fullName evidence="1">Uncharacterized protein</fullName>
    </submittedName>
</protein>
<dbReference type="EMBL" id="BMAV01022393">
    <property type="protein sequence ID" value="GFY77277.1"/>
    <property type="molecule type" value="Genomic_DNA"/>
</dbReference>
<proteinExistence type="predicted"/>
<sequence>MKESSLGWYRGESQKTLTACCSVPFMSPEFVPCELVEMSVFIMSMVLSLGERQFLLFITNNSQPPNINFLSGNFELFARCGSSPFDAVDRKGIAGKKILSVCCPFFQYPKSGFRKKKIFGECTSDLYYSGSPKSAVARR</sequence>
<reference evidence="1" key="1">
    <citation type="submission" date="2020-08" db="EMBL/GenBank/DDBJ databases">
        <title>Multicomponent nature underlies the extraordinary mechanical properties of spider dragline silk.</title>
        <authorList>
            <person name="Kono N."/>
            <person name="Nakamura H."/>
            <person name="Mori M."/>
            <person name="Yoshida Y."/>
            <person name="Ohtoshi R."/>
            <person name="Malay A.D."/>
            <person name="Moran D.A.P."/>
            <person name="Tomita M."/>
            <person name="Numata K."/>
            <person name="Arakawa K."/>
        </authorList>
    </citation>
    <scope>NUCLEOTIDE SEQUENCE</scope>
</reference>
<name>A0A8X6YSQ6_9ARAC</name>
<keyword evidence="2" id="KW-1185">Reference proteome</keyword>
<evidence type="ECO:0000313" key="1">
    <source>
        <dbReference type="EMBL" id="GFY77277.1"/>
    </source>
</evidence>
<accession>A0A8X6YSQ6</accession>
<comment type="caution">
    <text evidence="1">The sequence shown here is derived from an EMBL/GenBank/DDBJ whole genome shotgun (WGS) entry which is preliminary data.</text>
</comment>